<dbReference type="InterPro" id="IPR018629">
    <property type="entry name" value="XK-rel"/>
</dbReference>
<comment type="similarity">
    <text evidence="2 6">Belongs to the XK family.</text>
</comment>
<evidence type="ECO:0000256" key="5">
    <source>
        <dbReference type="ARBA" id="ARBA00023136"/>
    </source>
</evidence>
<keyword evidence="4 6" id="KW-1133">Transmembrane helix</keyword>
<keyword evidence="3 6" id="KW-0812">Transmembrane</keyword>
<evidence type="ECO:0000256" key="1">
    <source>
        <dbReference type="ARBA" id="ARBA00004141"/>
    </source>
</evidence>
<dbReference type="GO" id="GO:0005886">
    <property type="term" value="C:plasma membrane"/>
    <property type="evidence" value="ECO:0007669"/>
    <property type="project" value="UniProtKB-ARBA"/>
</dbReference>
<evidence type="ECO:0000256" key="2">
    <source>
        <dbReference type="ARBA" id="ARBA00008789"/>
    </source>
</evidence>
<comment type="caution">
    <text evidence="6">Lacks conserved residue(s) required for the propagation of feature annotation.</text>
</comment>
<protein>
    <recommendedName>
        <fullName evidence="6">XK-related protein</fullName>
    </recommendedName>
</protein>
<evidence type="ECO:0000256" key="4">
    <source>
        <dbReference type="ARBA" id="ARBA00022989"/>
    </source>
</evidence>
<gene>
    <name evidence="7" type="ORF">M9458_040917</name>
</gene>
<keyword evidence="5 6" id="KW-0472">Membrane</keyword>
<organism evidence="7 8">
    <name type="scientific">Cirrhinus mrigala</name>
    <name type="common">Mrigala</name>
    <dbReference type="NCBI Taxonomy" id="683832"/>
    <lineage>
        <taxon>Eukaryota</taxon>
        <taxon>Metazoa</taxon>
        <taxon>Chordata</taxon>
        <taxon>Craniata</taxon>
        <taxon>Vertebrata</taxon>
        <taxon>Euteleostomi</taxon>
        <taxon>Actinopterygii</taxon>
        <taxon>Neopterygii</taxon>
        <taxon>Teleostei</taxon>
        <taxon>Ostariophysi</taxon>
        <taxon>Cypriniformes</taxon>
        <taxon>Cyprinidae</taxon>
        <taxon>Labeoninae</taxon>
        <taxon>Labeonini</taxon>
        <taxon>Cirrhinus</taxon>
    </lineage>
</organism>
<sequence>MAALWLVSQQTDIYVGQWSWRVFNFILGGVHVFLFLNVKDGPSRFRMAGFYT</sequence>
<feature type="non-terminal residue" evidence="7">
    <location>
        <position position="52"/>
    </location>
</feature>
<dbReference type="AlphaFoldDB" id="A0ABD0NTC1"/>
<evidence type="ECO:0000256" key="6">
    <source>
        <dbReference type="RuleBase" id="RU910716"/>
    </source>
</evidence>
<evidence type="ECO:0000313" key="8">
    <source>
        <dbReference type="Proteomes" id="UP001529510"/>
    </source>
</evidence>
<name>A0ABD0NTC1_CIRMR</name>
<proteinExistence type="inferred from homology"/>
<feature type="transmembrane region" description="Helical" evidence="6">
    <location>
        <begin position="20"/>
        <end position="38"/>
    </location>
</feature>
<evidence type="ECO:0000256" key="3">
    <source>
        <dbReference type="ARBA" id="ARBA00022692"/>
    </source>
</evidence>
<evidence type="ECO:0000313" key="7">
    <source>
        <dbReference type="EMBL" id="KAL0165164.1"/>
    </source>
</evidence>
<dbReference type="EMBL" id="JAMKFB020000020">
    <property type="protein sequence ID" value="KAL0165164.1"/>
    <property type="molecule type" value="Genomic_DNA"/>
</dbReference>
<comment type="caution">
    <text evidence="7">The sequence shown here is derived from an EMBL/GenBank/DDBJ whole genome shotgun (WGS) entry which is preliminary data.</text>
</comment>
<comment type="subcellular location">
    <subcellularLocation>
        <location evidence="1 6">Membrane</location>
        <topology evidence="1 6">Multi-pass membrane protein</topology>
    </subcellularLocation>
</comment>
<reference evidence="7 8" key="1">
    <citation type="submission" date="2024-05" db="EMBL/GenBank/DDBJ databases">
        <title>Genome sequencing and assembly of Indian major carp, Cirrhinus mrigala (Hamilton, 1822).</title>
        <authorList>
            <person name="Mohindra V."/>
            <person name="Chowdhury L.M."/>
            <person name="Lal K."/>
            <person name="Jena J.K."/>
        </authorList>
    </citation>
    <scope>NUCLEOTIDE SEQUENCE [LARGE SCALE GENOMIC DNA]</scope>
    <source>
        <strain evidence="7">CM1030</strain>
        <tissue evidence="7">Blood</tissue>
    </source>
</reference>
<dbReference type="Pfam" id="PF09815">
    <property type="entry name" value="XK-related"/>
    <property type="match status" value="1"/>
</dbReference>
<accession>A0ABD0NTC1</accession>
<keyword evidence="8" id="KW-1185">Reference proteome</keyword>
<dbReference type="Proteomes" id="UP001529510">
    <property type="component" value="Unassembled WGS sequence"/>
</dbReference>